<dbReference type="Pfam" id="PF13184">
    <property type="entry name" value="KH_NusA_1st"/>
    <property type="match status" value="1"/>
</dbReference>
<feature type="compositionally biased region" description="Basic and acidic residues" evidence="8">
    <location>
        <begin position="512"/>
        <end position="522"/>
    </location>
</feature>
<gene>
    <name evidence="7 10" type="primary">nusA</name>
    <name evidence="10" type="ORF">FZC35_01740</name>
</gene>
<dbReference type="InterPro" id="IPR010995">
    <property type="entry name" value="DNA_repair_Rad51/TF_NusA_a-hlx"/>
</dbReference>
<dbReference type="Gene3D" id="1.10.150.20">
    <property type="entry name" value="5' to 3' exonuclease, C-terminal subdomain"/>
    <property type="match status" value="1"/>
</dbReference>
<organism evidence="10 11">
    <name type="scientific">Candidatus Cytomitobacter indipagum</name>
    <dbReference type="NCBI Taxonomy" id="2601575"/>
    <lineage>
        <taxon>Bacteria</taxon>
        <taxon>Pseudomonadati</taxon>
        <taxon>Pseudomonadota</taxon>
        <taxon>Alphaproteobacteria</taxon>
        <taxon>Holosporales</taxon>
        <taxon>Holosporaceae</taxon>
        <taxon>Candidatus Cytomitobacter</taxon>
    </lineage>
</organism>
<dbReference type="GO" id="GO:0003723">
    <property type="term" value="F:RNA binding"/>
    <property type="evidence" value="ECO:0007669"/>
    <property type="project" value="UniProtKB-UniRule"/>
</dbReference>
<keyword evidence="6 7" id="KW-0804">Transcription</keyword>
<evidence type="ECO:0000256" key="6">
    <source>
        <dbReference type="ARBA" id="ARBA00023163"/>
    </source>
</evidence>
<dbReference type="NCBIfam" id="TIGR01953">
    <property type="entry name" value="NusA"/>
    <property type="match status" value="1"/>
</dbReference>
<evidence type="ECO:0000256" key="1">
    <source>
        <dbReference type="ARBA" id="ARBA00022472"/>
    </source>
</evidence>
<dbReference type="SMART" id="SM00322">
    <property type="entry name" value="KH"/>
    <property type="match status" value="2"/>
</dbReference>
<dbReference type="KEGG" id="cip:FZC35_01740"/>
<dbReference type="GO" id="GO:0003700">
    <property type="term" value="F:DNA-binding transcription factor activity"/>
    <property type="evidence" value="ECO:0007669"/>
    <property type="project" value="InterPro"/>
</dbReference>
<dbReference type="Pfam" id="PF26594">
    <property type="entry name" value="KH_NusA_2nd"/>
    <property type="match status" value="1"/>
</dbReference>
<dbReference type="AlphaFoldDB" id="A0A5C0UFR1"/>
<dbReference type="RefSeq" id="WP_148980939.1">
    <property type="nucleotide sequence ID" value="NZ_CP043315.1"/>
</dbReference>
<protein>
    <recommendedName>
        <fullName evidence="7">Transcription termination/antitermination protein NusA</fullName>
    </recommendedName>
</protein>
<keyword evidence="4 7" id="KW-0694">RNA-binding</keyword>
<evidence type="ECO:0000256" key="2">
    <source>
        <dbReference type="ARBA" id="ARBA00022490"/>
    </source>
</evidence>
<dbReference type="InterPro" id="IPR012340">
    <property type="entry name" value="NA-bd_OB-fold"/>
</dbReference>
<comment type="similarity">
    <text evidence="7">Belongs to the NusA family.</text>
</comment>
<sequence length="589" mass="66509">MNTPRNISKNVELAPRSDELIESLFQLASEKNLNTTLLFEIVEDSIREVLARTKGDIPIDVKIDIDNKTICIYAIKTIVEDEPQDIYEISLEEALKSDPDAEIDGQARELIGTGFSSMPFMRTSINAVRKLLQEKIMILEKEAEFDTFSEKKNTMISARVKSISFGNIILDIKGGEGYMHSSEIIPGETFKINQEIKAYIYQVEENQKGPQVMLSRKHPGMLEYLFDENVPEIGDKISIRAIAREAGSKSKVAVTSEDPDIDPIGSCIGKNGDRIKAVMRELSNEKIDIINWSDDLITLVINAIYPAEIVKVVVKDENDIELVIKDDNMHIAIGRDGQNVRLARKLTKCKIKISSETEYKAEELRIANKAREEFKEIGMNDDDIELFIENGILSCNAIVENNPDEIKEIEGISLNNEEMEDLIHKANEKCIANYTKIATELESKIDSPDDRITIEEIASLAQNGILTNEDVAYMDTYDMIDIIGNKFSKYDVDEIIMNFRKDLGIIDEYFREDEGSDDKSDENTSEDGSYDEDGNFISSAEKSEEGRSNEPDSFDENESSDEEKTENSPLNEEKSDEHKNPSENPSLDN</sequence>
<feature type="compositionally biased region" description="Acidic residues" evidence="8">
    <location>
        <begin position="523"/>
        <end position="534"/>
    </location>
</feature>
<dbReference type="GO" id="GO:0031564">
    <property type="term" value="P:transcription antitermination"/>
    <property type="evidence" value="ECO:0007669"/>
    <property type="project" value="UniProtKB-UniRule"/>
</dbReference>
<dbReference type="SUPFAM" id="SSF69705">
    <property type="entry name" value="Transcription factor NusA, N-terminal domain"/>
    <property type="match status" value="1"/>
</dbReference>
<dbReference type="InterPro" id="IPR013735">
    <property type="entry name" value="TF_NusA_N"/>
</dbReference>
<evidence type="ECO:0000259" key="9">
    <source>
        <dbReference type="PROSITE" id="PS50126"/>
    </source>
</evidence>
<reference evidence="10 11" key="1">
    <citation type="submission" date="2019-08" db="EMBL/GenBank/DDBJ databases">
        <title>Highly reduced genomes of protist endosymbionts show evolutionary convergence.</title>
        <authorList>
            <person name="George E."/>
            <person name="Husnik F."/>
            <person name="Tashyreva D."/>
            <person name="Prokopchuk G."/>
            <person name="Horak A."/>
            <person name="Kwong W.K."/>
            <person name="Lukes J."/>
            <person name="Keeling P.J."/>
        </authorList>
    </citation>
    <scope>NUCLEOTIDE SEQUENCE [LARGE SCALE GENOMIC DNA]</scope>
    <source>
        <strain evidence="10">1605</strain>
    </source>
</reference>
<keyword evidence="11" id="KW-1185">Reference proteome</keyword>
<evidence type="ECO:0000256" key="8">
    <source>
        <dbReference type="SAM" id="MobiDB-lite"/>
    </source>
</evidence>
<dbReference type="EMBL" id="CP043315">
    <property type="protein sequence ID" value="QEK38092.1"/>
    <property type="molecule type" value="Genomic_DNA"/>
</dbReference>
<evidence type="ECO:0000256" key="3">
    <source>
        <dbReference type="ARBA" id="ARBA00022814"/>
    </source>
</evidence>
<dbReference type="PANTHER" id="PTHR22648">
    <property type="entry name" value="TRANSCRIPTION TERMINATION FACTOR NUSA"/>
    <property type="match status" value="1"/>
</dbReference>
<evidence type="ECO:0000256" key="4">
    <source>
        <dbReference type="ARBA" id="ARBA00022884"/>
    </source>
</evidence>
<dbReference type="Pfam" id="PF08529">
    <property type="entry name" value="NusA_N"/>
    <property type="match status" value="1"/>
</dbReference>
<evidence type="ECO:0000313" key="11">
    <source>
        <dbReference type="Proteomes" id="UP000325155"/>
    </source>
</evidence>
<evidence type="ECO:0000256" key="7">
    <source>
        <dbReference type="HAMAP-Rule" id="MF_00945"/>
    </source>
</evidence>
<dbReference type="Gene3D" id="3.30.300.20">
    <property type="match status" value="2"/>
</dbReference>
<dbReference type="InterPro" id="IPR015946">
    <property type="entry name" value="KH_dom-like_a/b"/>
</dbReference>
<dbReference type="SUPFAM" id="SSF50249">
    <property type="entry name" value="Nucleic acid-binding proteins"/>
    <property type="match status" value="1"/>
</dbReference>
<comment type="subcellular location">
    <subcellularLocation>
        <location evidence="7">Cytoplasm</location>
    </subcellularLocation>
</comment>
<feature type="domain" description="S1 motif" evidence="9">
    <location>
        <begin position="153"/>
        <end position="217"/>
    </location>
</feature>
<dbReference type="SUPFAM" id="SSF54814">
    <property type="entry name" value="Prokaryotic type KH domain (KH-domain type II)"/>
    <property type="match status" value="2"/>
</dbReference>
<dbReference type="Proteomes" id="UP000325155">
    <property type="component" value="Chromosome"/>
</dbReference>
<dbReference type="InterPro" id="IPR030842">
    <property type="entry name" value="TF_NusA_bacterial"/>
</dbReference>
<dbReference type="SUPFAM" id="SSF47794">
    <property type="entry name" value="Rad51 N-terminal domain-like"/>
    <property type="match status" value="1"/>
</dbReference>
<dbReference type="InterPro" id="IPR025249">
    <property type="entry name" value="TF_NusA_KH_1st"/>
</dbReference>
<dbReference type="CDD" id="cd04455">
    <property type="entry name" value="S1_NusA"/>
    <property type="match status" value="1"/>
</dbReference>
<keyword evidence="1 7" id="KW-0806">Transcription termination</keyword>
<feature type="compositionally biased region" description="Basic and acidic residues" evidence="8">
    <location>
        <begin position="541"/>
        <end position="550"/>
    </location>
</feature>
<feature type="region of interest" description="Disordered" evidence="8">
    <location>
        <begin position="512"/>
        <end position="589"/>
    </location>
</feature>
<keyword evidence="3 7" id="KW-0889">Transcription antitermination</keyword>
<dbReference type="Gene3D" id="2.40.50.140">
    <property type="entry name" value="Nucleic acid-binding proteins"/>
    <property type="match status" value="1"/>
</dbReference>
<name>A0A5C0UFR1_9PROT</name>
<dbReference type="HAMAP" id="MF_00945_B">
    <property type="entry name" value="NusA_B"/>
    <property type="match status" value="1"/>
</dbReference>
<accession>A0A5C0UFR1</accession>
<dbReference type="GO" id="GO:0006353">
    <property type="term" value="P:DNA-templated transcription termination"/>
    <property type="evidence" value="ECO:0007669"/>
    <property type="project" value="UniProtKB-UniRule"/>
</dbReference>
<dbReference type="PROSITE" id="PS50126">
    <property type="entry name" value="S1"/>
    <property type="match status" value="1"/>
</dbReference>
<dbReference type="InterPro" id="IPR009019">
    <property type="entry name" value="KH_sf_prok-type"/>
</dbReference>
<dbReference type="GO" id="GO:0000166">
    <property type="term" value="F:nucleotide binding"/>
    <property type="evidence" value="ECO:0007669"/>
    <property type="project" value="InterPro"/>
</dbReference>
<feature type="compositionally biased region" description="Acidic residues" evidence="8">
    <location>
        <begin position="552"/>
        <end position="564"/>
    </location>
</feature>
<dbReference type="Pfam" id="PF00575">
    <property type="entry name" value="S1"/>
    <property type="match status" value="1"/>
</dbReference>
<dbReference type="PANTHER" id="PTHR22648:SF0">
    <property type="entry name" value="TRANSCRIPTION TERMINATION_ANTITERMINATION PROTEIN NUSA"/>
    <property type="match status" value="1"/>
</dbReference>
<keyword evidence="5 7" id="KW-0805">Transcription regulation</keyword>
<comment type="function">
    <text evidence="7">Participates in both transcription termination and antitermination.</text>
</comment>
<dbReference type="InterPro" id="IPR003029">
    <property type="entry name" value="S1_domain"/>
</dbReference>
<dbReference type="PROSITE" id="PS50084">
    <property type="entry name" value="KH_TYPE_1"/>
    <property type="match status" value="1"/>
</dbReference>
<evidence type="ECO:0000313" key="10">
    <source>
        <dbReference type="EMBL" id="QEK38092.1"/>
    </source>
</evidence>
<dbReference type="InterPro" id="IPR010213">
    <property type="entry name" value="TF_NusA"/>
</dbReference>
<dbReference type="CDD" id="cd02134">
    <property type="entry name" value="KH-II_NusA_rpt1"/>
    <property type="match status" value="1"/>
</dbReference>
<dbReference type="GO" id="GO:0005829">
    <property type="term" value="C:cytosol"/>
    <property type="evidence" value="ECO:0007669"/>
    <property type="project" value="TreeGrafter"/>
</dbReference>
<evidence type="ECO:0000256" key="5">
    <source>
        <dbReference type="ARBA" id="ARBA00023015"/>
    </source>
</evidence>
<feature type="compositionally biased region" description="Basic and acidic residues" evidence="8">
    <location>
        <begin position="571"/>
        <end position="581"/>
    </location>
</feature>
<dbReference type="OrthoDB" id="9807233at2"/>
<comment type="subunit">
    <text evidence="7">Monomer. Binds directly to the core enzyme of the DNA-dependent RNA polymerase and to nascent RNA.</text>
</comment>
<dbReference type="FunFam" id="3.30.300.20:FF:000002">
    <property type="entry name" value="Transcription termination/antitermination protein NusA"/>
    <property type="match status" value="1"/>
</dbReference>
<dbReference type="InterPro" id="IPR058582">
    <property type="entry name" value="KH_NusA_2nd"/>
</dbReference>
<keyword evidence="2 7" id="KW-0963">Cytoplasm</keyword>
<dbReference type="InterPro" id="IPR036555">
    <property type="entry name" value="NusA_N_sf"/>
</dbReference>
<dbReference type="InterPro" id="IPR004087">
    <property type="entry name" value="KH_dom"/>
</dbReference>
<dbReference type="SMART" id="SM00316">
    <property type="entry name" value="S1"/>
    <property type="match status" value="1"/>
</dbReference>
<proteinExistence type="inferred from homology"/>
<dbReference type="Gene3D" id="3.30.1480.10">
    <property type="entry name" value="NusA, N-terminal domain"/>
    <property type="match status" value="1"/>
</dbReference>